<evidence type="ECO:0000313" key="3">
    <source>
        <dbReference type="Proteomes" id="UP000324222"/>
    </source>
</evidence>
<evidence type="ECO:0000256" key="1">
    <source>
        <dbReference type="SAM" id="MobiDB-lite"/>
    </source>
</evidence>
<organism evidence="2 3">
    <name type="scientific">Portunus trituberculatus</name>
    <name type="common">Swimming crab</name>
    <name type="synonym">Neptunus trituberculatus</name>
    <dbReference type="NCBI Taxonomy" id="210409"/>
    <lineage>
        <taxon>Eukaryota</taxon>
        <taxon>Metazoa</taxon>
        <taxon>Ecdysozoa</taxon>
        <taxon>Arthropoda</taxon>
        <taxon>Crustacea</taxon>
        <taxon>Multicrustacea</taxon>
        <taxon>Malacostraca</taxon>
        <taxon>Eumalacostraca</taxon>
        <taxon>Eucarida</taxon>
        <taxon>Decapoda</taxon>
        <taxon>Pleocyemata</taxon>
        <taxon>Brachyura</taxon>
        <taxon>Eubrachyura</taxon>
        <taxon>Portunoidea</taxon>
        <taxon>Portunidae</taxon>
        <taxon>Portuninae</taxon>
        <taxon>Portunus</taxon>
    </lineage>
</organism>
<reference evidence="2 3" key="1">
    <citation type="submission" date="2019-05" db="EMBL/GenBank/DDBJ databases">
        <title>Another draft genome of Portunus trituberculatus and its Hox gene families provides insights of decapod evolution.</title>
        <authorList>
            <person name="Jeong J.-H."/>
            <person name="Song I."/>
            <person name="Kim S."/>
            <person name="Choi T."/>
            <person name="Kim D."/>
            <person name="Ryu S."/>
            <person name="Kim W."/>
        </authorList>
    </citation>
    <scope>NUCLEOTIDE SEQUENCE [LARGE SCALE GENOMIC DNA]</scope>
    <source>
        <tissue evidence="2">Muscle</tissue>
    </source>
</reference>
<name>A0A5B7IYJ2_PORTR</name>
<accession>A0A5B7IYJ2</accession>
<protein>
    <submittedName>
        <fullName evidence="2">Uncharacterized protein</fullName>
    </submittedName>
</protein>
<keyword evidence="3" id="KW-1185">Reference proteome</keyword>
<sequence>MVIIANVSPQQEASRDYCIASESVSVNSNRDEGNDAQIATLADLLKSSREPGSGQPNGDRNRQLDNQPIIRIARQPAMQTDS</sequence>
<evidence type="ECO:0000313" key="2">
    <source>
        <dbReference type="EMBL" id="MPC85708.1"/>
    </source>
</evidence>
<feature type="region of interest" description="Disordered" evidence="1">
    <location>
        <begin position="47"/>
        <end position="82"/>
    </location>
</feature>
<dbReference type="Proteomes" id="UP000324222">
    <property type="component" value="Unassembled WGS sequence"/>
</dbReference>
<gene>
    <name evidence="2" type="ORF">E2C01_080493</name>
</gene>
<proteinExistence type="predicted"/>
<dbReference type="EMBL" id="VSRR010069303">
    <property type="protein sequence ID" value="MPC85708.1"/>
    <property type="molecule type" value="Genomic_DNA"/>
</dbReference>
<comment type="caution">
    <text evidence="2">The sequence shown here is derived from an EMBL/GenBank/DDBJ whole genome shotgun (WGS) entry which is preliminary data.</text>
</comment>
<dbReference type="AlphaFoldDB" id="A0A5B7IYJ2"/>